<keyword evidence="2" id="KW-0472">Membrane</keyword>
<feature type="region of interest" description="Disordered" evidence="1">
    <location>
        <begin position="82"/>
        <end position="121"/>
    </location>
</feature>
<organism evidence="3 4">
    <name type="scientific">Penicillium fimorum</name>
    <dbReference type="NCBI Taxonomy" id="1882269"/>
    <lineage>
        <taxon>Eukaryota</taxon>
        <taxon>Fungi</taxon>
        <taxon>Dikarya</taxon>
        <taxon>Ascomycota</taxon>
        <taxon>Pezizomycotina</taxon>
        <taxon>Eurotiomycetes</taxon>
        <taxon>Eurotiomycetidae</taxon>
        <taxon>Eurotiales</taxon>
        <taxon>Aspergillaceae</taxon>
        <taxon>Penicillium</taxon>
    </lineage>
</organism>
<dbReference type="OrthoDB" id="5043642at2759"/>
<keyword evidence="2" id="KW-0812">Transmembrane</keyword>
<feature type="transmembrane region" description="Helical" evidence="2">
    <location>
        <begin position="17"/>
        <end position="39"/>
    </location>
</feature>
<evidence type="ECO:0000313" key="4">
    <source>
        <dbReference type="Proteomes" id="UP001149954"/>
    </source>
</evidence>
<proteinExistence type="predicted"/>
<sequence>MAWYSILPSELTHLESWVARIFFFLGLITIGPWAFLVLLDATIWIYRLILWEVPYIGGRARGRQRPRAPSLNERPCGQRRAFGLRGVETDTGDSEGGDRDDSSGTEGETRKENKSPITPLEGFNWEETEPLQFRPFKGKDKYNLTMGESLSDLIQLCHTLENLDASDLIPMDKTYKSRVTLRKSILDQHHDIVVAINNDETPEEDPRIRPAISELYNFMLGTYLPTRYPSMFHLNAESSLFQNLVTGATWPTTLSSTTPTIQALEILSQTVDEDFLILLPDISPNSEEQPRYVLQAYATCFPAGFNTREKLGLRLADIHNPVPRYQERIGRSMDKFFARIEVGKFVKRVNWSITVDTDLFAAFGEMHAVSGEKEEAIELGKLNVDLTVLRCERQTLHRLPMSKALVFIVHTYVYPIRQIKNEGSGEDLANAVDGLKRGNVPEIHTYKRGDVWGEALKDFLRA</sequence>
<dbReference type="Proteomes" id="UP001149954">
    <property type="component" value="Unassembled WGS sequence"/>
</dbReference>
<evidence type="ECO:0000313" key="3">
    <source>
        <dbReference type="EMBL" id="KAJ5494183.1"/>
    </source>
</evidence>
<gene>
    <name evidence="3" type="ORF">N7463_010270</name>
</gene>
<dbReference type="EMBL" id="JAPWDS010000006">
    <property type="protein sequence ID" value="KAJ5494183.1"/>
    <property type="molecule type" value="Genomic_DNA"/>
</dbReference>
<keyword evidence="2" id="KW-1133">Transmembrane helix</keyword>
<reference evidence="3" key="2">
    <citation type="journal article" date="2023" name="IMA Fungus">
        <title>Comparative genomic study of the Penicillium genus elucidates a diverse pangenome and 15 lateral gene transfer events.</title>
        <authorList>
            <person name="Petersen C."/>
            <person name="Sorensen T."/>
            <person name="Nielsen M.R."/>
            <person name="Sondergaard T.E."/>
            <person name="Sorensen J.L."/>
            <person name="Fitzpatrick D.A."/>
            <person name="Frisvad J.C."/>
            <person name="Nielsen K.L."/>
        </authorList>
    </citation>
    <scope>NUCLEOTIDE SEQUENCE</scope>
    <source>
        <strain evidence="3">IBT 29495</strain>
    </source>
</reference>
<protein>
    <submittedName>
        <fullName evidence="3">Uncharacterized protein</fullName>
    </submittedName>
</protein>
<dbReference type="AlphaFoldDB" id="A0A9X0C137"/>
<name>A0A9X0C137_9EURO</name>
<keyword evidence="4" id="KW-1185">Reference proteome</keyword>
<dbReference type="Pfam" id="PF11927">
    <property type="entry name" value="HODM_asu-like"/>
    <property type="match status" value="1"/>
</dbReference>
<dbReference type="InterPro" id="IPR021848">
    <property type="entry name" value="HODM_asu-like"/>
</dbReference>
<evidence type="ECO:0000256" key="1">
    <source>
        <dbReference type="SAM" id="MobiDB-lite"/>
    </source>
</evidence>
<evidence type="ECO:0000256" key="2">
    <source>
        <dbReference type="SAM" id="Phobius"/>
    </source>
</evidence>
<feature type="compositionally biased region" description="Basic and acidic residues" evidence="1">
    <location>
        <begin position="96"/>
        <end position="114"/>
    </location>
</feature>
<reference evidence="3" key="1">
    <citation type="submission" date="2022-12" db="EMBL/GenBank/DDBJ databases">
        <authorList>
            <person name="Petersen C."/>
        </authorList>
    </citation>
    <scope>NUCLEOTIDE SEQUENCE</scope>
    <source>
        <strain evidence="3">IBT 29495</strain>
    </source>
</reference>
<accession>A0A9X0C137</accession>
<comment type="caution">
    <text evidence="3">The sequence shown here is derived from an EMBL/GenBank/DDBJ whole genome shotgun (WGS) entry which is preliminary data.</text>
</comment>